<gene>
    <name evidence="2" type="ORF">RM779_25135</name>
</gene>
<organism evidence="2 3">
    <name type="scientific">Streptomyces johnsoniae</name>
    <dbReference type="NCBI Taxonomy" id="3075532"/>
    <lineage>
        <taxon>Bacteria</taxon>
        <taxon>Bacillati</taxon>
        <taxon>Actinomycetota</taxon>
        <taxon>Actinomycetes</taxon>
        <taxon>Kitasatosporales</taxon>
        <taxon>Streptomycetaceae</taxon>
        <taxon>Streptomyces</taxon>
    </lineage>
</organism>
<evidence type="ECO:0000313" key="2">
    <source>
        <dbReference type="EMBL" id="MDT0445856.1"/>
    </source>
</evidence>
<keyword evidence="1" id="KW-1133">Transmembrane helix</keyword>
<evidence type="ECO:0000313" key="3">
    <source>
        <dbReference type="Proteomes" id="UP001183615"/>
    </source>
</evidence>
<reference evidence="3" key="1">
    <citation type="submission" date="2023-07" db="EMBL/GenBank/DDBJ databases">
        <title>30 novel species of actinomycetes from the DSMZ collection.</title>
        <authorList>
            <person name="Nouioui I."/>
        </authorList>
    </citation>
    <scope>NUCLEOTIDE SEQUENCE [LARGE SCALE GENOMIC DNA]</scope>
    <source>
        <strain evidence="3">DSM 41886</strain>
    </source>
</reference>
<name>A0ABU2SA53_9ACTN</name>
<dbReference type="RefSeq" id="WP_311620042.1">
    <property type="nucleotide sequence ID" value="NZ_JAVREV010000016.1"/>
</dbReference>
<keyword evidence="3" id="KW-1185">Reference proteome</keyword>
<feature type="transmembrane region" description="Helical" evidence="1">
    <location>
        <begin position="37"/>
        <end position="57"/>
    </location>
</feature>
<protein>
    <recommendedName>
        <fullName evidence="4">Integral membrane protein</fullName>
    </recommendedName>
</protein>
<sequence length="137" mass="14798">MVGWGLRILVVLGLLGSAWVHLIVWQDWARYDDVVGPLFLVNVGAGALLAVAVAIWRGHWLPELAAVGFGAATLLAYVLSLTVGFFGVEEQFRTDEEVWGVVTEAACIVGGAALLALRFRHHPRLGGRRGTRRGARA</sequence>
<evidence type="ECO:0008006" key="4">
    <source>
        <dbReference type="Google" id="ProtNLM"/>
    </source>
</evidence>
<feature type="transmembrane region" description="Helical" evidence="1">
    <location>
        <begin position="64"/>
        <end position="86"/>
    </location>
</feature>
<feature type="transmembrane region" description="Helical" evidence="1">
    <location>
        <begin position="7"/>
        <end position="25"/>
    </location>
</feature>
<keyword evidence="1" id="KW-0812">Transmembrane</keyword>
<comment type="caution">
    <text evidence="2">The sequence shown here is derived from an EMBL/GenBank/DDBJ whole genome shotgun (WGS) entry which is preliminary data.</text>
</comment>
<proteinExistence type="predicted"/>
<evidence type="ECO:0000256" key="1">
    <source>
        <dbReference type="SAM" id="Phobius"/>
    </source>
</evidence>
<dbReference type="EMBL" id="JAVREV010000016">
    <property type="protein sequence ID" value="MDT0445856.1"/>
    <property type="molecule type" value="Genomic_DNA"/>
</dbReference>
<accession>A0ABU2SA53</accession>
<feature type="transmembrane region" description="Helical" evidence="1">
    <location>
        <begin position="98"/>
        <end position="119"/>
    </location>
</feature>
<keyword evidence="1" id="KW-0472">Membrane</keyword>
<dbReference type="Proteomes" id="UP001183615">
    <property type="component" value="Unassembled WGS sequence"/>
</dbReference>